<accession>A0A419RRY1</accession>
<protein>
    <submittedName>
        <fullName evidence="2">Uncharacterized protein</fullName>
    </submittedName>
</protein>
<evidence type="ECO:0000313" key="2">
    <source>
        <dbReference type="EMBL" id="RJY08526.1"/>
    </source>
</evidence>
<dbReference type="RefSeq" id="WP_120047499.1">
    <property type="nucleotide sequence ID" value="NZ_RAHX01000001.1"/>
</dbReference>
<keyword evidence="3" id="KW-1185">Reference proteome</keyword>
<feature type="chain" id="PRO_5019147359" evidence="1">
    <location>
        <begin position="31"/>
        <end position="424"/>
    </location>
</feature>
<proteinExistence type="predicted"/>
<dbReference type="Gene3D" id="1.25.40.10">
    <property type="entry name" value="Tetratricopeptide repeat domain"/>
    <property type="match status" value="1"/>
</dbReference>
<dbReference type="EMBL" id="RAHX01000001">
    <property type="protein sequence ID" value="RJY08526.1"/>
    <property type="molecule type" value="Genomic_DNA"/>
</dbReference>
<keyword evidence="1" id="KW-0732">Signal</keyword>
<name>A0A419RRY1_9SPHN</name>
<dbReference type="SUPFAM" id="SSF48452">
    <property type="entry name" value="TPR-like"/>
    <property type="match status" value="1"/>
</dbReference>
<sequence length="424" mass="46178">MYRAFLSVRRKSSHLALAIALATGGAVASAAYAPAAIAQEDRDFSEAFAAAYQPVADMVTNETPDWQGARARVDAVIASASTPDDLFVVGNLAQAIGQNMQDAGLRQRGIQLMLQSGKLPAADIPRYHYYNAQFAFNAGDYAAARTALDAAVAAGYVDADSDPANDPAYIYAQSYAAEENFPASIAYLSQEAERRLAAGQPVPERWLLRALQDSYDNDLRNEAVTVSQLLLRNNNAQQNWTNALQVVRALYEFQPATRVDLYRLMDATGTISSSQEYFNFADDLDPRIMGSEVLAVLQRGVDSGVIDAGDAYLVELRGIATPRAAGDRSEVNDYISEAESGDARTAFSTGDVLYSLERYDDAERFYQLALDRGFDADAARLRLGIAQTQQGNYTAAKANFEQIAGERDPIAKLWAAYADTMMNQ</sequence>
<evidence type="ECO:0000313" key="3">
    <source>
        <dbReference type="Proteomes" id="UP000285232"/>
    </source>
</evidence>
<evidence type="ECO:0000256" key="1">
    <source>
        <dbReference type="SAM" id="SignalP"/>
    </source>
</evidence>
<reference evidence="2 3" key="1">
    <citation type="journal article" date="2017" name="Int. J. Syst. Evol. Microbiol.">
        <title>Erythrobacter aquimixticola sp. nov., isolated from the junction between the ocean and a freshwater spring.</title>
        <authorList>
            <person name="Park S."/>
            <person name="Jung Y.T."/>
            <person name="Choi S.J."/>
            <person name="Yoon J.H."/>
        </authorList>
    </citation>
    <scope>NUCLEOTIDE SEQUENCE [LARGE SCALE GENOMIC DNA]</scope>
    <source>
        <strain evidence="2 3">JSSK-14</strain>
    </source>
</reference>
<dbReference type="Proteomes" id="UP000285232">
    <property type="component" value="Unassembled WGS sequence"/>
</dbReference>
<dbReference type="InterPro" id="IPR011990">
    <property type="entry name" value="TPR-like_helical_dom_sf"/>
</dbReference>
<gene>
    <name evidence="2" type="ORF">D6201_03365</name>
</gene>
<organism evidence="2 3">
    <name type="scientific">Aurantiacibacter aquimixticola</name>
    <dbReference type="NCBI Taxonomy" id="1958945"/>
    <lineage>
        <taxon>Bacteria</taxon>
        <taxon>Pseudomonadati</taxon>
        <taxon>Pseudomonadota</taxon>
        <taxon>Alphaproteobacteria</taxon>
        <taxon>Sphingomonadales</taxon>
        <taxon>Erythrobacteraceae</taxon>
        <taxon>Aurantiacibacter</taxon>
    </lineage>
</organism>
<comment type="caution">
    <text evidence="2">The sequence shown here is derived from an EMBL/GenBank/DDBJ whole genome shotgun (WGS) entry which is preliminary data.</text>
</comment>
<dbReference type="AlphaFoldDB" id="A0A419RRY1"/>
<feature type="signal peptide" evidence="1">
    <location>
        <begin position="1"/>
        <end position="30"/>
    </location>
</feature>
<dbReference type="OrthoDB" id="7325958at2"/>